<dbReference type="Proteomes" id="UP000077266">
    <property type="component" value="Unassembled WGS sequence"/>
</dbReference>
<organism evidence="2 3">
    <name type="scientific">Exidia glandulosa HHB12029</name>
    <dbReference type="NCBI Taxonomy" id="1314781"/>
    <lineage>
        <taxon>Eukaryota</taxon>
        <taxon>Fungi</taxon>
        <taxon>Dikarya</taxon>
        <taxon>Basidiomycota</taxon>
        <taxon>Agaricomycotina</taxon>
        <taxon>Agaricomycetes</taxon>
        <taxon>Auriculariales</taxon>
        <taxon>Exidiaceae</taxon>
        <taxon>Exidia</taxon>
    </lineage>
</organism>
<keyword evidence="3" id="KW-1185">Reference proteome</keyword>
<feature type="compositionally biased region" description="Basic and acidic residues" evidence="1">
    <location>
        <begin position="28"/>
        <end position="48"/>
    </location>
</feature>
<evidence type="ECO:0000256" key="1">
    <source>
        <dbReference type="SAM" id="MobiDB-lite"/>
    </source>
</evidence>
<reference evidence="2 3" key="1">
    <citation type="journal article" date="2016" name="Mol. Biol. Evol.">
        <title>Comparative Genomics of Early-Diverging Mushroom-Forming Fungi Provides Insights into the Origins of Lignocellulose Decay Capabilities.</title>
        <authorList>
            <person name="Nagy L.G."/>
            <person name="Riley R."/>
            <person name="Tritt A."/>
            <person name="Adam C."/>
            <person name="Daum C."/>
            <person name="Floudas D."/>
            <person name="Sun H."/>
            <person name="Yadav J.S."/>
            <person name="Pangilinan J."/>
            <person name="Larsson K.H."/>
            <person name="Matsuura K."/>
            <person name="Barry K."/>
            <person name="Labutti K."/>
            <person name="Kuo R."/>
            <person name="Ohm R.A."/>
            <person name="Bhattacharya S.S."/>
            <person name="Shirouzu T."/>
            <person name="Yoshinaga Y."/>
            <person name="Martin F.M."/>
            <person name="Grigoriev I.V."/>
            <person name="Hibbett D.S."/>
        </authorList>
    </citation>
    <scope>NUCLEOTIDE SEQUENCE [LARGE SCALE GENOMIC DNA]</scope>
    <source>
        <strain evidence="2 3">HHB12029</strain>
    </source>
</reference>
<evidence type="ECO:0000313" key="3">
    <source>
        <dbReference type="Proteomes" id="UP000077266"/>
    </source>
</evidence>
<protein>
    <submittedName>
        <fullName evidence="2">Uncharacterized protein</fullName>
    </submittedName>
</protein>
<proteinExistence type="predicted"/>
<accession>A0A165DRV5</accession>
<dbReference type="AlphaFoldDB" id="A0A165DRV5"/>
<feature type="region of interest" description="Disordered" evidence="1">
    <location>
        <begin position="28"/>
        <end position="52"/>
    </location>
</feature>
<evidence type="ECO:0000313" key="2">
    <source>
        <dbReference type="EMBL" id="KZV85214.1"/>
    </source>
</evidence>
<dbReference type="InParanoid" id="A0A165DRV5"/>
<sequence>MCSEWRARGVKWKVYGSLLRARGLAERGGLDREEQRENVRNREEEKQAELANGERSNVARSCGGLCDVNKVINGVAQALRAR</sequence>
<name>A0A165DRV5_EXIGL</name>
<dbReference type="EMBL" id="KV426196">
    <property type="protein sequence ID" value="KZV85214.1"/>
    <property type="molecule type" value="Genomic_DNA"/>
</dbReference>
<gene>
    <name evidence="2" type="ORF">EXIGLDRAFT_726374</name>
</gene>